<reference evidence="3" key="1">
    <citation type="journal article" date="2023" name="Mol. Phylogenet. Evol.">
        <title>Genome-scale phylogeny and comparative genomics of the fungal order Sordariales.</title>
        <authorList>
            <person name="Hensen N."/>
            <person name="Bonometti L."/>
            <person name="Westerberg I."/>
            <person name="Brannstrom I.O."/>
            <person name="Guillou S."/>
            <person name="Cros-Aarteil S."/>
            <person name="Calhoun S."/>
            <person name="Haridas S."/>
            <person name="Kuo A."/>
            <person name="Mondo S."/>
            <person name="Pangilinan J."/>
            <person name="Riley R."/>
            <person name="LaButti K."/>
            <person name="Andreopoulos B."/>
            <person name="Lipzen A."/>
            <person name="Chen C."/>
            <person name="Yan M."/>
            <person name="Daum C."/>
            <person name="Ng V."/>
            <person name="Clum A."/>
            <person name="Steindorff A."/>
            <person name="Ohm R.A."/>
            <person name="Martin F."/>
            <person name="Silar P."/>
            <person name="Natvig D.O."/>
            <person name="Lalanne C."/>
            <person name="Gautier V."/>
            <person name="Ament-Velasquez S.L."/>
            <person name="Kruys A."/>
            <person name="Hutchinson M.I."/>
            <person name="Powell A.J."/>
            <person name="Barry K."/>
            <person name="Miller A.N."/>
            <person name="Grigoriev I.V."/>
            <person name="Debuchy R."/>
            <person name="Gladieux P."/>
            <person name="Hiltunen Thoren M."/>
            <person name="Johannesson H."/>
        </authorList>
    </citation>
    <scope>NUCLEOTIDE SEQUENCE</scope>
    <source>
        <strain evidence="3">PSN243</strain>
    </source>
</reference>
<feature type="compositionally biased region" description="Low complexity" evidence="1">
    <location>
        <begin position="254"/>
        <end position="289"/>
    </location>
</feature>
<evidence type="ECO:0000256" key="1">
    <source>
        <dbReference type="SAM" id="MobiDB-lite"/>
    </source>
</evidence>
<dbReference type="AlphaFoldDB" id="A0AAV9G283"/>
<accession>A0AAV9G283</accession>
<keyword evidence="4" id="KW-1185">Reference proteome</keyword>
<keyword evidence="2" id="KW-0732">Signal</keyword>
<evidence type="ECO:0000256" key="2">
    <source>
        <dbReference type="SAM" id="SignalP"/>
    </source>
</evidence>
<comment type="caution">
    <text evidence="3">The sequence shown here is derived from an EMBL/GenBank/DDBJ whole genome shotgun (WGS) entry which is preliminary data.</text>
</comment>
<dbReference type="EMBL" id="MU866021">
    <property type="protein sequence ID" value="KAK4442307.1"/>
    <property type="molecule type" value="Genomic_DNA"/>
</dbReference>
<feature type="signal peptide" evidence="2">
    <location>
        <begin position="1"/>
        <end position="22"/>
    </location>
</feature>
<feature type="chain" id="PRO_5043900192" evidence="2">
    <location>
        <begin position="23"/>
        <end position="739"/>
    </location>
</feature>
<sequence>MFTTMLYFKSFVLLAFPALSTARHVVPPPAPELIARGDADLSPTVETAELIPRAKLAARGDDEILADWSIRGACYYYTGTTAKNTEKSFRPCKIYCPKTFPGTNPEMVGCKGPTREFYRTSLDEEGLEWTEGTCLCPEDLAFAGAILDIVVEALGKLDDVICGVMIKALEVFVNTALDVIPGGQVAKAVPRLVEGAKTMVENGLSESSFFDDWIRKDCGGIEINVAGDLGKIFTNIVTSSDDVGKSKGCKQKNKPTTAKPTSEPPKATTTEPKPTTTDQATTTATSQSSAGACKKRLQARADGLVEAKLGEDMTSEECNNGVMTVHITSTQKKIGSYLTTIGKACRQDWTQACYHYRSVMSVHTATESMHRWTCHATKGTSKAGQTTEHWGALAINTMKGQHWFPWMNGFIARSPKGKVCEKDEWPPRYFWPGDKEALKRNMKQRVRLLPQNENGGAGSMWAHFCEDNNAQTVKNKPGTTYVNPSFIQTVKSESKQEVNKGTTTIKSTVSVDTAHAVFTITDFQGIDLNDKLHGLKENPCWPKALAGDDPGFVLLTDDEYYATQPPSVQARRLLYKGYPDLAELVKAVGGANHALDAAYNPPYQGDQTSSIDQAVYEATFIKHKNLKKPQPIPDMYLWLLPGMPRPAGTPPDVRQRLPAWNETDWEALEEVYDEDEVRRWMEEYYMEMVRRSYYESPNVVAPETEAVATPAGQGGPTAMATATVVGSDFSGMLPRETGA</sequence>
<gene>
    <name evidence="3" type="ORF">QBC34DRAFT_363987</name>
</gene>
<feature type="region of interest" description="Disordered" evidence="1">
    <location>
        <begin position="241"/>
        <end position="293"/>
    </location>
</feature>
<protein>
    <submittedName>
        <fullName evidence="3">Uncharacterized protein</fullName>
    </submittedName>
</protein>
<name>A0AAV9G283_9PEZI</name>
<organism evidence="3 4">
    <name type="scientific">Podospora aff. communis PSN243</name>
    <dbReference type="NCBI Taxonomy" id="3040156"/>
    <lineage>
        <taxon>Eukaryota</taxon>
        <taxon>Fungi</taxon>
        <taxon>Dikarya</taxon>
        <taxon>Ascomycota</taxon>
        <taxon>Pezizomycotina</taxon>
        <taxon>Sordariomycetes</taxon>
        <taxon>Sordariomycetidae</taxon>
        <taxon>Sordariales</taxon>
        <taxon>Podosporaceae</taxon>
        <taxon>Podospora</taxon>
    </lineage>
</organism>
<evidence type="ECO:0000313" key="4">
    <source>
        <dbReference type="Proteomes" id="UP001321760"/>
    </source>
</evidence>
<reference evidence="3" key="2">
    <citation type="submission" date="2023-05" db="EMBL/GenBank/DDBJ databases">
        <authorList>
            <consortium name="Lawrence Berkeley National Laboratory"/>
            <person name="Steindorff A."/>
            <person name="Hensen N."/>
            <person name="Bonometti L."/>
            <person name="Westerberg I."/>
            <person name="Brannstrom I.O."/>
            <person name="Guillou S."/>
            <person name="Cros-Aarteil S."/>
            <person name="Calhoun S."/>
            <person name="Haridas S."/>
            <person name="Kuo A."/>
            <person name="Mondo S."/>
            <person name="Pangilinan J."/>
            <person name="Riley R."/>
            <person name="Labutti K."/>
            <person name="Andreopoulos B."/>
            <person name="Lipzen A."/>
            <person name="Chen C."/>
            <person name="Yanf M."/>
            <person name="Daum C."/>
            <person name="Ng V."/>
            <person name="Clum A."/>
            <person name="Ohm R."/>
            <person name="Martin F."/>
            <person name="Silar P."/>
            <person name="Natvig D."/>
            <person name="Lalanne C."/>
            <person name="Gautier V."/>
            <person name="Ament-Velasquez S.L."/>
            <person name="Kruys A."/>
            <person name="Hutchinson M.I."/>
            <person name="Powell A.J."/>
            <person name="Barry K."/>
            <person name="Miller A.N."/>
            <person name="Grigoriev I.V."/>
            <person name="Debuchy R."/>
            <person name="Gladieux P."/>
            <person name="Thoren M.H."/>
            <person name="Johannesson H."/>
        </authorList>
    </citation>
    <scope>NUCLEOTIDE SEQUENCE</scope>
    <source>
        <strain evidence="3">PSN243</strain>
    </source>
</reference>
<evidence type="ECO:0000313" key="3">
    <source>
        <dbReference type="EMBL" id="KAK4442307.1"/>
    </source>
</evidence>
<proteinExistence type="predicted"/>
<dbReference type="Proteomes" id="UP001321760">
    <property type="component" value="Unassembled WGS sequence"/>
</dbReference>